<feature type="compositionally biased region" description="Polar residues" evidence="1">
    <location>
        <begin position="296"/>
        <end position="308"/>
    </location>
</feature>
<feature type="region of interest" description="Disordered" evidence="1">
    <location>
        <begin position="254"/>
        <end position="308"/>
    </location>
</feature>
<feature type="compositionally biased region" description="Acidic residues" evidence="1">
    <location>
        <begin position="52"/>
        <end position="61"/>
    </location>
</feature>
<feature type="region of interest" description="Disordered" evidence="1">
    <location>
        <begin position="705"/>
        <end position="740"/>
    </location>
</feature>
<evidence type="ECO:0000313" key="2">
    <source>
        <dbReference type="EMBL" id="KAL3798573.1"/>
    </source>
</evidence>
<organism evidence="2 3">
    <name type="scientific">Cyclotella cryptica</name>
    <dbReference type="NCBI Taxonomy" id="29204"/>
    <lineage>
        <taxon>Eukaryota</taxon>
        <taxon>Sar</taxon>
        <taxon>Stramenopiles</taxon>
        <taxon>Ochrophyta</taxon>
        <taxon>Bacillariophyta</taxon>
        <taxon>Coscinodiscophyceae</taxon>
        <taxon>Thalassiosirophycidae</taxon>
        <taxon>Stephanodiscales</taxon>
        <taxon>Stephanodiscaceae</taxon>
        <taxon>Cyclotella</taxon>
    </lineage>
</organism>
<sequence>MMENDDEDDNDDDWDPDQGSETDDIANESNNDRNNADEHDFSQSYYGFFSDDAADDGDGEDTQTSNDSHGKKSSSFAASSSSMLFDQYIDDFDNDSNEYTNGHIDSDALQSFYNEASLQRTPLSQSPRPVFSQLSQTSNFSAAELSRIEESLLSQSSHHDVEVERQRQKAERKRKRELWSIVGRKKRKKYHLSEQQIKRRLDYCRFKYEKTIDVSKEEDVGGSMEYFIRQKLNEPGEQQRLRKIAKEREVQRIKRERDEQDELARKRHDSMWTMSSEVDNRRNTLDEGSDHKEAQAQKSSPLIASKPQPNWNFLDEGYVTMPRNQAEELPYYIFNMLNGSDGQAEGEEITQSKTRYRNRLWLEDITSDASTDKKKTASITASLTKAHRKEEREEYISLDGNTRNLFTARSRSFPLYLSELNPKIDLRTFSNVKSCGQDGMALLHGKNAKNIWARLVAGGVTFKMLEKYYDNAQDEKSNTTNEEEPTSDVSHSSGSSDSFDAFDIYGSSDNRSKYNSQTTFGCTSVIGMADSTNEDEGVGKGLKNNPVHRLMSLVHTLPKITHRSRFYVKISTELGALRQWWEQEFRDWLDTPETNLGNTKKPSSAELWALKSLFGVDGNITPGPFWCSDPAMMTSPKKLYKRIQAIRLKIIPRLRQLTRETKRSALPAERNSPLPKENQDLENAKAMMAIKTNRVEGDTLAKDSVNTEVNGTPENTALKEERCNTDPDERTETSTNSEDRMKSLTCSLLDTIKPKRDPGGFDKYAKVMHEANIDVTNIVISLSSFLDELTESSERIHHLKQIVPLSLYQQAEIRLAHENACMWNNTIDEYLSLAETQSRPLDLSIYKREEKLPQCAPLAQSVMARQAYIANSGGVLHKRNQRRRLRSWQGNTKEEEDCYESGDYYEDNSFANESLEQKELRAIQISAKDITIRGKEYSSIESLSIFTNIHLTTGIAMLAEHLTPLRAEVVSRTCSADNTECRTPFDLVRKVLSDLDVSNELISSPLDRKARWNARGKVIDDIIVESWENAALLFRQCIEGEPHNVDHWTWYVATLLGIVCVSSGLSVSIFDQGSVSVSVKSEVSSTESKPKRHQLQFYDRRRTRASRAMKDFIQITETEDCPMFHMALSSMLEWTQAIALMHRPTSTHDTFGLEVTRLHAFHTYKWAYKDCCDDAIARVQSLYEKDHIPLNYLLDILARAVESEPCNTVHWYRLVHFLGATTTVPVVKVCSPQGNNGETWCQKYKSEWEGNFFHSPPHSTLMAKPDFVTMVLDAIDLDFFATNSKCVDSRSKNSQFPKGGPFTSSLQCCLDWIWTSSYDDSVQESLSSSLVDTTRLPTYVSKVTQTTSDFLDQNLSLKNIQEQLCNDPTCEAICLRVFVAHHMFGDCDFVCNSIWWLAVKQWKAKLKSCAPNGYIIGLHWLHLQGLDIRQYIEKKHTQK</sequence>
<feature type="compositionally biased region" description="Acidic residues" evidence="1">
    <location>
        <begin position="1"/>
        <end position="26"/>
    </location>
</feature>
<reference evidence="2 3" key="1">
    <citation type="journal article" date="2020" name="G3 (Bethesda)">
        <title>Improved Reference Genome for Cyclotella cryptica CCMP332, a Model for Cell Wall Morphogenesis, Salinity Adaptation, and Lipid Production in Diatoms (Bacillariophyta).</title>
        <authorList>
            <person name="Roberts W.R."/>
            <person name="Downey K.M."/>
            <person name="Ruck E.C."/>
            <person name="Traller J.C."/>
            <person name="Alverson A.J."/>
        </authorList>
    </citation>
    <scope>NUCLEOTIDE SEQUENCE [LARGE SCALE GENOMIC DNA]</scope>
    <source>
        <strain evidence="2 3">CCMP332</strain>
    </source>
</reference>
<feature type="region of interest" description="Disordered" evidence="1">
    <location>
        <begin position="473"/>
        <end position="495"/>
    </location>
</feature>
<proteinExistence type="predicted"/>
<accession>A0ABD3QDY4</accession>
<comment type="caution">
    <text evidence="2">The sequence shown here is derived from an EMBL/GenBank/DDBJ whole genome shotgun (WGS) entry which is preliminary data.</text>
</comment>
<protein>
    <submittedName>
        <fullName evidence="2">Uncharacterized protein</fullName>
    </submittedName>
</protein>
<feature type="compositionally biased region" description="Basic and acidic residues" evidence="1">
    <location>
        <begin position="278"/>
        <end position="295"/>
    </location>
</feature>
<name>A0ABD3QDY4_9STRA</name>
<dbReference type="EMBL" id="JABMIG020000045">
    <property type="protein sequence ID" value="KAL3798573.1"/>
    <property type="molecule type" value="Genomic_DNA"/>
</dbReference>
<feature type="compositionally biased region" description="Polar residues" evidence="1">
    <location>
        <begin position="705"/>
        <end position="715"/>
    </location>
</feature>
<gene>
    <name evidence="2" type="ORF">HJC23_011877</name>
</gene>
<dbReference type="Proteomes" id="UP001516023">
    <property type="component" value="Unassembled WGS sequence"/>
</dbReference>
<evidence type="ECO:0000256" key="1">
    <source>
        <dbReference type="SAM" id="MobiDB-lite"/>
    </source>
</evidence>
<keyword evidence="3" id="KW-1185">Reference proteome</keyword>
<evidence type="ECO:0000313" key="3">
    <source>
        <dbReference type="Proteomes" id="UP001516023"/>
    </source>
</evidence>
<feature type="compositionally biased region" description="Basic and acidic residues" evidence="1">
    <location>
        <begin position="254"/>
        <end position="264"/>
    </location>
</feature>
<feature type="region of interest" description="Disordered" evidence="1">
    <location>
        <begin position="1"/>
        <end position="78"/>
    </location>
</feature>
<feature type="compositionally biased region" description="Basic and acidic residues" evidence="1">
    <location>
        <begin position="30"/>
        <end position="41"/>
    </location>
</feature>
<feature type="compositionally biased region" description="Basic and acidic residues" evidence="1">
    <location>
        <begin position="717"/>
        <end position="740"/>
    </location>
</feature>